<reference evidence="5" key="2">
    <citation type="submission" date="2013-03" db="EMBL/GenBank/DDBJ databases">
        <authorList>
            <person name="Motta M.C.M."/>
            <person name="Martins A.C.A."/>
            <person name="Preta C.M.C.C."/>
            <person name="Silva R."/>
            <person name="de Souza S.S."/>
            <person name="Klein C.C."/>
            <person name="de Almeida L.G.P."/>
            <person name="Cunha O.L."/>
            <person name="Colabardini A.C."/>
            <person name="Lima B.A."/>
            <person name="Machado C.R."/>
            <person name="Soares C.M.A."/>
            <person name="de Menezes C.B.A."/>
            <person name="Bartolomeu D.C."/>
            <person name="Grisard E.C."/>
            <person name="Fantinatti-Garboggini F."/>
            <person name="Rodrigues-Luiz G.F."/>
            <person name="Wagner G."/>
            <person name="Goldman G.H."/>
            <person name="Fietto J.L.R."/>
            <person name="Ciapina L.P."/>
            <person name="Brocchi M."/>
            <person name="Elias M.C."/>
            <person name="Goldman M.H.S."/>
            <person name="Sagot M.-F."/>
            <person name="Pereira M."/>
            <person name="Stoco P.H."/>
            <person name="Teixeira S.M.R."/>
            <person name="de Mendonca-Neto R.P."/>
            <person name="Maciel T.E.F."/>
            <person name="Mendes T.A.O."/>
            <person name="Urmenyi T.P."/>
            <person name="Teixeira M.M.G."/>
            <person name="de Camargo E.F.P."/>
            <person name="de Sousa W."/>
            <person name="Schenkman S."/>
            <person name="de Vasconcelos A.T.R."/>
        </authorList>
    </citation>
    <scope>NUCLEOTIDE SEQUENCE</scope>
</reference>
<protein>
    <submittedName>
        <fullName evidence="5">WD repeat domain 92</fullName>
    </submittedName>
</protein>
<evidence type="ECO:0000256" key="1">
    <source>
        <dbReference type="ARBA" id="ARBA00022574"/>
    </source>
</evidence>
<evidence type="ECO:0000256" key="2">
    <source>
        <dbReference type="ARBA" id="ARBA00022737"/>
    </source>
</evidence>
<dbReference type="SMART" id="SM00320">
    <property type="entry name" value="WD40"/>
    <property type="match status" value="3"/>
</dbReference>
<feature type="repeat" description="WD" evidence="3">
    <location>
        <begin position="159"/>
        <end position="172"/>
    </location>
</feature>
<dbReference type="Pfam" id="PF00400">
    <property type="entry name" value="WD40"/>
    <property type="match status" value="1"/>
</dbReference>
<dbReference type="PANTHER" id="PTHR10971">
    <property type="entry name" value="MRNA EXPORT FACTOR AND BUB3"/>
    <property type="match status" value="1"/>
</dbReference>
<name>S9UGR8_9TRYP</name>
<keyword evidence="6" id="KW-1185">Reference proteome</keyword>
<dbReference type="InterPro" id="IPR015943">
    <property type="entry name" value="WD40/YVTN_repeat-like_dom_sf"/>
</dbReference>
<dbReference type="SUPFAM" id="SSF50978">
    <property type="entry name" value="WD40 repeat-like"/>
    <property type="match status" value="1"/>
</dbReference>
<evidence type="ECO:0000313" key="5">
    <source>
        <dbReference type="EMBL" id="EPY28098.1"/>
    </source>
</evidence>
<sequence length="384" mass="41325">MTDADRRKVTSRQQIIQHVKKNVLYTPFDVKWVPHTNVLTSLGQYSNNHGALCLYRLRRAELVPVAELRLPHPVKCMTYGHNAGGSGAATVAVGDFVGGVALYDVERLGGLAPAGAAAPASFSYALTDAAPATVFAVPRAHGSIINAIDGARAAGPPELATCSRDGSVRVWDCRQAARPIVSLNPPAGAAARDSWAVALGNSHDPDERVVAAGYDNGDVKLFDLRTNKVLHEMNVGNGVCQLAFDRADIPMNKLIVSMLEGRVRCYDLRTRHPTLGYAYVEERVSEGTVWASAALPQNREIFMCGGGGELTLCRYQYPPERERKDADGVAMGVAGAIEELNRVKVGDQPINMLDWNRAKEGLLACAGLDQSLRVVLVTKLSLVS</sequence>
<evidence type="ECO:0000313" key="4">
    <source>
        <dbReference type="EMBL" id="EPY26647.1"/>
    </source>
</evidence>
<dbReference type="Gene3D" id="2.130.10.10">
    <property type="entry name" value="YVTN repeat-like/Quinoprotein amine dehydrogenase"/>
    <property type="match status" value="1"/>
</dbReference>
<organism evidence="5 6">
    <name type="scientific">Strigomonas culicis</name>
    <dbReference type="NCBI Taxonomy" id="28005"/>
    <lineage>
        <taxon>Eukaryota</taxon>
        <taxon>Discoba</taxon>
        <taxon>Euglenozoa</taxon>
        <taxon>Kinetoplastea</taxon>
        <taxon>Metakinetoplastina</taxon>
        <taxon>Trypanosomatida</taxon>
        <taxon>Trypanosomatidae</taxon>
        <taxon>Strigomonadinae</taxon>
        <taxon>Strigomonas</taxon>
    </lineage>
</organism>
<reference evidence="5 6" key="1">
    <citation type="journal article" date="2013" name="PLoS ONE">
        <title>Predicting the Proteins of Angomonas deanei, Strigomonas culicis and Their Respective Endosymbionts Reveals New Aspects of the Trypanosomatidae Family.</title>
        <authorList>
            <person name="Motta M.C."/>
            <person name="Martins A.C."/>
            <person name="de Souza S.S."/>
            <person name="Catta-Preta C.M."/>
            <person name="Silva R."/>
            <person name="Klein C.C."/>
            <person name="de Almeida L.G."/>
            <person name="de Lima Cunha O."/>
            <person name="Ciapina L.P."/>
            <person name="Brocchi M."/>
            <person name="Colabardini A.C."/>
            <person name="de Araujo Lima B."/>
            <person name="Machado C.R."/>
            <person name="de Almeida Soares C.M."/>
            <person name="Probst C.M."/>
            <person name="de Menezes C.B."/>
            <person name="Thompson C.E."/>
            <person name="Bartholomeu D.C."/>
            <person name="Gradia D.F."/>
            <person name="Pavoni D.P."/>
            <person name="Grisard E.C."/>
            <person name="Fantinatti-Garboggini F."/>
            <person name="Marchini F.K."/>
            <person name="Rodrigues-Luiz G.F."/>
            <person name="Wagner G."/>
            <person name="Goldman G.H."/>
            <person name="Fietto J.L."/>
            <person name="Elias M.C."/>
            <person name="Goldman M.H."/>
            <person name="Sagot M.F."/>
            <person name="Pereira M."/>
            <person name="Stoco P.H."/>
            <person name="de Mendonca-Neto R.P."/>
            <person name="Teixeira S.M."/>
            <person name="Maciel T.E."/>
            <person name="de Oliveira Mendes T.A."/>
            <person name="Urmenyi T.P."/>
            <person name="de Souza W."/>
            <person name="Schenkman S."/>
            <person name="de Vasconcelos A.T."/>
        </authorList>
    </citation>
    <scope>NUCLEOTIDE SEQUENCE [LARGE SCALE GENOMIC DNA]</scope>
</reference>
<dbReference type="OrthoDB" id="10248252at2759"/>
<dbReference type="EMBL" id="ATMH01005302">
    <property type="protein sequence ID" value="EPY28098.1"/>
    <property type="molecule type" value="Genomic_DNA"/>
</dbReference>
<dbReference type="InterPro" id="IPR036322">
    <property type="entry name" value="WD40_repeat_dom_sf"/>
</dbReference>
<dbReference type="Proteomes" id="UP000015354">
    <property type="component" value="Unassembled WGS sequence"/>
</dbReference>
<evidence type="ECO:0000256" key="3">
    <source>
        <dbReference type="PROSITE-ProRule" id="PRU00221"/>
    </source>
</evidence>
<dbReference type="InterPro" id="IPR001680">
    <property type="entry name" value="WD40_rpt"/>
</dbReference>
<evidence type="ECO:0000313" key="6">
    <source>
        <dbReference type="Proteomes" id="UP000015354"/>
    </source>
</evidence>
<proteinExistence type="predicted"/>
<keyword evidence="1 3" id="KW-0853">WD repeat</keyword>
<comment type="caution">
    <text evidence="5">The sequence shown here is derived from an EMBL/GenBank/DDBJ whole genome shotgun (WGS) entry which is preliminary data.</text>
</comment>
<keyword evidence="2" id="KW-0677">Repeat</keyword>
<gene>
    <name evidence="5" type="ORF">STCU_05302</name>
    <name evidence="4" type="ORF">STCU_06150</name>
</gene>
<dbReference type="AlphaFoldDB" id="S9UGR8"/>
<accession>S9UGR8</accession>
<dbReference type="EMBL" id="ATMH01006150">
    <property type="protein sequence ID" value="EPY26647.1"/>
    <property type="molecule type" value="Genomic_DNA"/>
</dbReference>
<dbReference type="PROSITE" id="PS50082">
    <property type="entry name" value="WD_REPEATS_2"/>
    <property type="match status" value="1"/>
</dbReference>